<feature type="binding site" evidence="2">
    <location>
        <position position="104"/>
    </location>
    <ligand>
        <name>Mn(2+)</name>
        <dbReference type="ChEBI" id="CHEBI:29035"/>
        <label>2</label>
    </ligand>
</feature>
<dbReference type="FunFam" id="3.30.70.360:FF:000001">
    <property type="entry name" value="N-acetyldiaminopimelate deacetylase"/>
    <property type="match status" value="1"/>
</dbReference>
<comment type="caution">
    <text evidence="4">The sequence shown here is derived from an EMBL/GenBank/DDBJ whole genome shotgun (WGS) entry which is preliminary data.</text>
</comment>
<keyword evidence="2" id="KW-0464">Manganese</keyword>
<dbReference type="PANTHER" id="PTHR11014:SF63">
    <property type="entry name" value="METALLOPEPTIDASE, PUTATIVE (AFU_ORTHOLOGUE AFUA_6G09600)-RELATED"/>
    <property type="match status" value="1"/>
</dbReference>
<dbReference type="SUPFAM" id="SSF53187">
    <property type="entry name" value="Zn-dependent exopeptidases"/>
    <property type="match status" value="1"/>
</dbReference>
<protein>
    <submittedName>
        <fullName evidence="4">Amidohydrolase</fullName>
    </submittedName>
</protein>
<sequence>MAVINRIAEFHDDIKGWRRDLHAHPETAFEEVRTSDFVADKLEEWGIEVHRGLATTGVVGVLHGNKKSGRAIGLRADMDALHLTELNEFDHRSKNEGKMHGCGHDGHTAMLLGAARYLAETKNFDGTVNFIFQPAEENEGGGRVMVEEGLFEKFPVEAVYGLHNMPGIPTGQVGMRVGPAMAAFDIFELTIKGVGAHAAMPHLGVDAILVTSQIVTALQSIASRRVDPLESVVVSVTQIHAGDTWNVIPQEAVIRGTVRSFDADVQAQTEADIERIAKGICESQGASMTMRYEKRYPAVVNTSMETDIAAEVAAQVVGEPNVEVGMPPLMGSEDFAYMLQEKPGCYIWLGNGADGEPGGCSVHNPLYDFNDEISVIGASYWAKLVETTMPRAG</sequence>
<dbReference type="Gene3D" id="3.40.630.10">
    <property type="entry name" value="Zn peptidases"/>
    <property type="match status" value="1"/>
</dbReference>
<dbReference type="SUPFAM" id="SSF55031">
    <property type="entry name" value="Bacterial exopeptidase dimerisation domain"/>
    <property type="match status" value="1"/>
</dbReference>
<evidence type="ECO:0000256" key="2">
    <source>
        <dbReference type="PIRSR" id="PIRSR005962-1"/>
    </source>
</evidence>
<dbReference type="NCBIfam" id="TIGR01891">
    <property type="entry name" value="amidohydrolases"/>
    <property type="match status" value="1"/>
</dbReference>
<dbReference type="OrthoDB" id="9777385at2"/>
<organism evidence="4 5">
    <name type="scientific">Denitrobaculum tricleocarpae</name>
    <dbReference type="NCBI Taxonomy" id="2591009"/>
    <lineage>
        <taxon>Bacteria</taxon>
        <taxon>Pseudomonadati</taxon>
        <taxon>Pseudomonadota</taxon>
        <taxon>Alphaproteobacteria</taxon>
        <taxon>Rhodospirillales</taxon>
        <taxon>Rhodospirillaceae</taxon>
        <taxon>Denitrobaculum</taxon>
    </lineage>
</organism>
<dbReference type="GO" id="GO:0046872">
    <property type="term" value="F:metal ion binding"/>
    <property type="evidence" value="ECO:0007669"/>
    <property type="project" value="UniProtKB-KW"/>
</dbReference>
<dbReference type="Proteomes" id="UP000315252">
    <property type="component" value="Unassembled WGS sequence"/>
</dbReference>
<dbReference type="InterPro" id="IPR036264">
    <property type="entry name" value="Bact_exopeptidase_dim_dom"/>
</dbReference>
<evidence type="ECO:0000313" key="4">
    <source>
        <dbReference type="EMBL" id="TQV82023.1"/>
    </source>
</evidence>
<keyword evidence="1 4" id="KW-0378">Hydrolase</keyword>
<reference evidence="4 5" key="1">
    <citation type="submission" date="2019-06" db="EMBL/GenBank/DDBJ databases">
        <title>Whole genome sequence for Rhodospirillaceae sp. R148.</title>
        <authorList>
            <person name="Wang G."/>
        </authorList>
    </citation>
    <scope>NUCLEOTIDE SEQUENCE [LARGE SCALE GENOMIC DNA]</scope>
    <source>
        <strain evidence="4 5">R148</strain>
    </source>
</reference>
<keyword evidence="2" id="KW-0479">Metal-binding</keyword>
<dbReference type="InterPro" id="IPR011650">
    <property type="entry name" value="Peptidase_M20_dimer"/>
</dbReference>
<feature type="binding site" evidence="2">
    <location>
        <position position="363"/>
    </location>
    <ligand>
        <name>Mn(2+)</name>
        <dbReference type="ChEBI" id="CHEBI:29035"/>
        <label>2</label>
    </ligand>
</feature>
<proteinExistence type="predicted"/>
<dbReference type="PANTHER" id="PTHR11014">
    <property type="entry name" value="PEPTIDASE M20 FAMILY MEMBER"/>
    <property type="match status" value="1"/>
</dbReference>
<evidence type="ECO:0000256" key="1">
    <source>
        <dbReference type="ARBA" id="ARBA00022801"/>
    </source>
</evidence>
<dbReference type="Pfam" id="PF07687">
    <property type="entry name" value="M20_dimer"/>
    <property type="match status" value="1"/>
</dbReference>
<dbReference type="EMBL" id="VHSH01000002">
    <property type="protein sequence ID" value="TQV82023.1"/>
    <property type="molecule type" value="Genomic_DNA"/>
</dbReference>
<dbReference type="AlphaFoldDB" id="A0A545TXS2"/>
<dbReference type="GO" id="GO:0050118">
    <property type="term" value="F:N-acetyldiaminopimelate deacetylase activity"/>
    <property type="evidence" value="ECO:0007669"/>
    <property type="project" value="UniProtKB-ARBA"/>
</dbReference>
<feature type="binding site" evidence="2">
    <location>
        <position position="102"/>
    </location>
    <ligand>
        <name>Mn(2+)</name>
        <dbReference type="ChEBI" id="CHEBI:29035"/>
        <label>2</label>
    </ligand>
</feature>
<feature type="domain" description="Peptidase M20 dimerisation" evidence="3">
    <location>
        <begin position="187"/>
        <end position="278"/>
    </location>
</feature>
<comment type="cofactor">
    <cofactor evidence="2">
        <name>Mn(2+)</name>
        <dbReference type="ChEBI" id="CHEBI:29035"/>
    </cofactor>
    <text evidence="2">The Mn(2+) ion enhances activity.</text>
</comment>
<evidence type="ECO:0000259" key="3">
    <source>
        <dbReference type="Pfam" id="PF07687"/>
    </source>
</evidence>
<gene>
    <name evidence="4" type="ORF">FKG95_07255</name>
</gene>
<dbReference type="CDD" id="cd05666">
    <property type="entry name" value="M20_Acy1-like"/>
    <property type="match status" value="1"/>
</dbReference>
<accession>A0A545TXS2</accession>
<evidence type="ECO:0000313" key="5">
    <source>
        <dbReference type="Proteomes" id="UP000315252"/>
    </source>
</evidence>
<feature type="binding site" evidence="2">
    <location>
        <position position="163"/>
    </location>
    <ligand>
        <name>Mn(2+)</name>
        <dbReference type="ChEBI" id="CHEBI:29035"/>
        <label>2</label>
    </ligand>
</feature>
<keyword evidence="5" id="KW-1185">Reference proteome</keyword>
<dbReference type="Gene3D" id="3.30.70.360">
    <property type="match status" value="1"/>
</dbReference>
<dbReference type="RefSeq" id="WP_142895654.1">
    <property type="nucleotide sequence ID" value="NZ_ML660053.1"/>
</dbReference>
<dbReference type="Pfam" id="PF01546">
    <property type="entry name" value="Peptidase_M20"/>
    <property type="match status" value="1"/>
</dbReference>
<name>A0A545TXS2_9PROT</name>
<dbReference type="InterPro" id="IPR017439">
    <property type="entry name" value="Amidohydrolase"/>
</dbReference>
<dbReference type="InterPro" id="IPR002933">
    <property type="entry name" value="Peptidase_M20"/>
</dbReference>
<dbReference type="GO" id="GO:0019877">
    <property type="term" value="P:diaminopimelate biosynthetic process"/>
    <property type="evidence" value="ECO:0007669"/>
    <property type="project" value="UniProtKB-ARBA"/>
</dbReference>
<feature type="binding site" evidence="2">
    <location>
        <position position="137"/>
    </location>
    <ligand>
        <name>Mn(2+)</name>
        <dbReference type="ChEBI" id="CHEBI:29035"/>
        <label>2</label>
    </ligand>
</feature>
<dbReference type="PIRSF" id="PIRSF005962">
    <property type="entry name" value="Pept_M20D_amidohydro"/>
    <property type="match status" value="1"/>
</dbReference>